<dbReference type="EMBL" id="CP001463">
    <property type="protein sequence ID" value="ACS89624.1"/>
    <property type="molecule type" value="Genomic_DNA"/>
</dbReference>
<evidence type="ECO:0000313" key="2">
    <source>
        <dbReference type="EMBL" id="ACS89624.1"/>
    </source>
</evidence>
<reference evidence="2 3" key="1">
    <citation type="journal article" date="2009" name="Appl. Environ. Microbiol.">
        <title>Metabolic versatility and indigenous origin of the archaeon Thermococcus sibiricus, isolated from a siberian oil reservoir, as revealed by genome analysis.</title>
        <authorList>
            <person name="Mardanov A.V."/>
            <person name="Ravin N.V."/>
            <person name="Svetlitchnyi V.A."/>
            <person name="Beletsky A.V."/>
            <person name="Miroshnichenko M.L."/>
            <person name="Bonch-Osmolovskaya E.A."/>
            <person name="Skryabin K.G."/>
        </authorList>
    </citation>
    <scope>NUCLEOTIDE SEQUENCE [LARGE SCALE GENOMIC DNA]</scope>
    <source>
        <strain evidence="3">DSM 12597 / MM 739</strain>
    </source>
</reference>
<keyword evidence="3" id="KW-1185">Reference proteome</keyword>
<dbReference type="OrthoDB" id="88693at2157"/>
<dbReference type="SMART" id="SM00933">
    <property type="entry name" value="NurA"/>
    <property type="match status" value="1"/>
</dbReference>
<dbReference type="HOGENOM" id="CLU_625034_0_0_2"/>
<feature type="domain" description="NurA" evidence="1">
    <location>
        <begin position="59"/>
        <end position="406"/>
    </location>
</feature>
<proteinExistence type="predicted"/>
<protein>
    <recommendedName>
        <fullName evidence="1">NurA domain-containing protein</fullName>
    </recommendedName>
</protein>
<dbReference type="InterPro" id="IPR018977">
    <property type="entry name" value="NurA_domain"/>
</dbReference>
<dbReference type="KEGG" id="tsi:TSIB_0559"/>
<accession>C6A1X9</accession>
<dbReference type="STRING" id="604354.TSIB_0559"/>
<evidence type="ECO:0000313" key="3">
    <source>
        <dbReference type="Proteomes" id="UP000009079"/>
    </source>
</evidence>
<evidence type="ECO:0000259" key="1">
    <source>
        <dbReference type="SMART" id="SM00933"/>
    </source>
</evidence>
<sequence length="438" mass="51079">MPRFYDMFSKKISEKRDIWINRYHKPPAGIGSLIKQEIKNKKWWIPVSIKTYERKPNDFNVLAIDSSYQMERLKNGGLFYVVRALGLNGKNEHRELEADFDYTEGSAHEVTSIIQRKMEYLEIKLARKAISDGFNGVVLIDGSLYGRISHLIIESPLSNDREFFIKYYQEVMKLFKLAKENNVLVIGISKESGSKFFRDFLIKQIITLPEVRGEVSDEEAKKLISTSLDRKREAFEYVKQLKLKYSNIGLLEEILKELTTPRPDYQLIEASITEPGYTVPLLLGPSSRWVRRIKQIEMDPIGYLKTQFPILSNNEDFLKYAKVVLNRLKELPAIVSFHVLPDKRDSPLRIDVPAFCIGSSTKFQDVGWPEPIDEDISEVLSIVATGYGGLDYHNIWLWKVDREVKFHRREFDEMYLSKFKELVGVNLNARDYRRVRFV</sequence>
<dbReference type="Pfam" id="PF09376">
    <property type="entry name" value="NurA"/>
    <property type="match status" value="1"/>
</dbReference>
<gene>
    <name evidence="2" type="ordered locus">TSIB_0559</name>
</gene>
<dbReference type="AlphaFoldDB" id="C6A1X9"/>
<dbReference type="Proteomes" id="UP000009079">
    <property type="component" value="Chromosome"/>
</dbReference>
<dbReference type="eggNOG" id="arCOG00367">
    <property type="taxonomic scope" value="Archaea"/>
</dbReference>
<organism evidence="2 3">
    <name type="scientific">Thermococcus sibiricus (strain DSM 12597 / MM 739)</name>
    <dbReference type="NCBI Taxonomy" id="604354"/>
    <lineage>
        <taxon>Archaea</taxon>
        <taxon>Methanobacteriati</taxon>
        <taxon>Methanobacteriota</taxon>
        <taxon>Thermococci</taxon>
        <taxon>Thermococcales</taxon>
        <taxon>Thermococcaceae</taxon>
        <taxon>Thermococcus</taxon>
    </lineage>
</organism>
<name>C6A1X9_THESM</name>